<evidence type="ECO:0000313" key="3">
    <source>
        <dbReference type="Proteomes" id="UP000044377"/>
    </source>
</evidence>
<dbReference type="Proteomes" id="UP000044377">
    <property type="component" value="Unassembled WGS sequence"/>
</dbReference>
<protein>
    <submittedName>
        <fullName evidence="2">Uncharacterized protein</fullName>
    </submittedName>
</protein>
<proteinExistence type="predicted"/>
<name>A0A0G4K260_9GAMM</name>
<gene>
    <name evidence="2" type="ORF">BN1221_04802</name>
</gene>
<sequence>MIFDSSADFLKHTRYFRHILRGMMFHAAINGRHLIRRAHCPRKQSQVTNHEQTAGKYKQSH</sequence>
<feature type="compositionally biased region" description="Polar residues" evidence="1">
    <location>
        <begin position="43"/>
        <end position="52"/>
    </location>
</feature>
<evidence type="ECO:0000256" key="1">
    <source>
        <dbReference type="SAM" id="MobiDB-lite"/>
    </source>
</evidence>
<feature type="region of interest" description="Disordered" evidence="1">
    <location>
        <begin position="41"/>
        <end position="61"/>
    </location>
</feature>
<evidence type="ECO:0000313" key="2">
    <source>
        <dbReference type="EMBL" id="CPR21287.1"/>
    </source>
</evidence>
<organism evidence="2 3">
    <name type="scientific">Brenneria goodwinii</name>
    <dbReference type="NCBI Taxonomy" id="1109412"/>
    <lineage>
        <taxon>Bacteria</taxon>
        <taxon>Pseudomonadati</taxon>
        <taxon>Pseudomonadota</taxon>
        <taxon>Gammaproteobacteria</taxon>
        <taxon>Enterobacterales</taxon>
        <taxon>Pectobacteriaceae</taxon>
        <taxon>Brenneria</taxon>
    </lineage>
</organism>
<reference evidence="3" key="1">
    <citation type="submission" date="2015-01" db="EMBL/GenBank/DDBJ databases">
        <authorList>
            <person name="Paterson Steve"/>
        </authorList>
    </citation>
    <scope>NUCLEOTIDE SEQUENCE [LARGE SCALE GENOMIC DNA]</scope>
    <source>
        <strain evidence="3">OBR1</strain>
    </source>
</reference>
<dbReference type="AlphaFoldDB" id="A0A0G4K260"/>
<accession>A0A0G4K260</accession>
<dbReference type="EMBL" id="CGIG01000001">
    <property type="protein sequence ID" value="CPR21287.1"/>
    <property type="molecule type" value="Genomic_DNA"/>
</dbReference>
<keyword evidence="3" id="KW-1185">Reference proteome</keyword>